<dbReference type="PANTHER" id="PTHR41774">
    <property type="match status" value="1"/>
</dbReference>
<keyword evidence="2" id="KW-1185">Reference proteome</keyword>
<dbReference type="SUPFAM" id="SSF102705">
    <property type="entry name" value="NIF3 (NGG1p interacting factor 3)-like"/>
    <property type="match status" value="1"/>
</dbReference>
<dbReference type="PANTHER" id="PTHR41774:SF1">
    <property type="entry name" value="NGG1P INTERACTING FACTOR NIF3"/>
    <property type="match status" value="1"/>
</dbReference>
<dbReference type="OrthoDB" id="9795763at2"/>
<dbReference type="STRING" id="267850.ADINL_0901"/>
<protein>
    <recommendedName>
        <fullName evidence="3">Bsu YqfO NIF3/CutA domain</fullName>
    </recommendedName>
</protein>
<dbReference type="RefSeq" id="WP_036544362.1">
    <property type="nucleotide sequence ID" value="NZ_JBKBNO010000001.1"/>
</dbReference>
<dbReference type="FunFam" id="3.30.70.120:FF:000006">
    <property type="entry name" value="GTP cyclohydrolase 1 type 2 homolog"/>
    <property type="match status" value="1"/>
</dbReference>
<organism evidence="1 2">
    <name type="scientific">Nitrincola lacisaponensis</name>
    <dbReference type="NCBI Taxonomy" id="267850"/>
    <lineage>
        <taxon>Bacteria</taxon>
        <taxon>Pseudomonadati</taxon>
        <taxon>Pseudomonadota</taxon>
        <taxon>Gammaproteobacteria</taxon>
        <taxon>Oceanospirillales</taxon>
        <taxon>Oceanospirillaceae</taxon>
        <taxon>Nitrincola</taxon>
    </lineage>
</organism>
<dbReference type="Gene3D" id="3.30.70.120">
    <property type="match status" value="1"/>
</dbReference>
<evidence type="ECO:0000313" key="1">
    <source>
        <dbReference type="EMBL" id="KDE40309.1"/>
    </source>
</evidence>
<gene>
    <name evidence="1" type="ORF">ADINL_0901</name>
</gene>
<reference evidence="1 2" key="1">
    <citation type="journal article" date="2005" name="Int. J. Syst. Evol. Microbiol.">
        <title>Nitrincola lacisaponensis gen. nov., sp. nov., a novel alkaliphilic bacterium isolated from an alkaline, saline lake.</title>
        <authorList>
            <person name="Dimitriu P.A."/>
            <person name="Shukla S.K."/>
            <person name="Conradt J."/>
            <person name="Marquez M.C."/>
            <person name="Ventosa A."/>
            <person name="Maglia A."/>
            <person name="Peyton B.M."/>
            <person name="Pinkart H.C."/>
            <person name="Mormile M.R."/>
        </authorList>
    </citation>
    <scope>NUCLEOTIDE SEQUENCE [LARGE SCALE GENOMIC DNA]</scope>
    <source>
        <strain evidence="1 2">4CA</strain>
    </source>
</reference>
<sequence>MYKLCVFVPESHLEPVKQAVFAAGAGRIGNYEHCCWQTLGTGQFRPLPGSQPHLGELGELEQVPEWKLELVLEADRLASVMEAMYRAHPYEEPAFDLIQLVTFKSP</sequence>
<dbReference type="InterPro" id="IPR015867">
    <property type="entry name" value="N-reg_PII/ATP_PRibTrfase_C"/>
</dbReference>
<name>A0A063Y3P5_9GAMM</name>
<evidence type="ECO:0008006" key="3">
    <source>
        <dbReference type="Google" id="ProtNLM"/>
    </source>
</evidence>
<accession>A0A063Y3P5</accession>
<evidence type="ECO:0000313" key="2">
    <source>
        <dbReference type="Proteomes" id="UP000027318"/>
    </source>
</evidence>
<dbReference type="Proteomes" id="UP000027318">
    <property type="component" value="Unassembled WGS sequence"/>
</dbReference>
<dbReference type="AlphaFoldDB" id="A0A063Y3P5"/>
<comment type="caution">
    <text evidence="1">The sequence shown here is derived from an EMBL/GenBank/DDBJ whole genome shotgun (WGS) entry which is preliminary data.</text>
</comment>
<proteinExistence type="predicted"/>
<dbReference type="PATRIC" id="fig|267850.7.peg.895"/>
<dbReference type="EMBL" id="JMSZ01000016">
    <property type="protein sequence ID" value="KDE40309.1"/>
    <property type="molecule type" value="Genomic_DNA"/>
</dbReference>
<dbReference type="InterPro" id="IPR036069">
    <property type="entry name" value="DUF34/NIF3_sf"/>
</dbReference>